<keyword evidence="2" id="KW-1185">Reference proteome</keyword>
<name>A0A239EK48_9BACT</name>
<evidence type="ECO:0000313" key="2">
    <source>
        <dbReference type="Proteomes" id="UP000198356"/>
    </source>
</evidence>
<dbReference type="EMBL" id="FZOU01000001">
    <property type="protein sequence ID" value="SNS44234.1"/>
    <property type="molecule type" value="Genomic_DNA"/>
</dbReference>
<organism evidence="1 2">
    <name type="scientific">Granulicella rosea</name>
    <dbReference type="NCBI Taxonomy" id="474952"/>
    <lineage>
        <taxon>Bacteria</taxon>
        <taxon>Pseudomonadati</taxon>
        <taxon>Acidobacteriota</taxon>
        <taxon>Terriglobia</taxon>
        <taxon>Terriglobales</taxon>
        <taxon>Acidobacteriaceae</taxon>
        <taxon>Granulicella</taxon>
    </lineage>
</organism>
<gene>
    <name evidence="1" type="ORF">SAMN05421770_101990</name>
</gene>
<evidence type="ECO:0000313" key="1">
    <source>
        <dbReference type="EMBL" id="SNS44234.1"/>
    </source>
</evidence>
<accession>A0A239EK48</accession>
<dbReference type="AlphaFoldDB" id="A0A239EK48"/>
<protein>
    <submittedName>
        <fullName evidence="1">Uncharacterized protein</fullName>
    </submittedName>
</protein>
<sequence>MAGHNAVLQTLVQLGTAVNGDRPGCGVASGRRNHLDKLYLGSFHYADSNNFNHRFKNVTGPTIHFLCFAEIAVSLRHDEEPPVLPASIPSHLFRWPRSMARFRLQPES</sequence>
<proteinExistence type="predicted"/>
<dbReference type="Proteomes" id="UP000198356">
    <property type="component" value="Unassembled WGS sequence"/>
</dbReference>
<reference evidence="1 2" key="1">
    <citation type="submission" date="2017-06" db="EMBL/GenBank/DDBJ databases">
        <authorList>
            <person name="Kim H.J."/>
            <person name="Triplett B.A."/>
        </authorList>
    </citation>
    <scope>NUCLEOTIDE SEQUENCE [LARGE SCALE GENOMIC DNA]</scope>
    <source>
        <strain evidence="1 2">DSM 18704</strain>
    </source>
</reference>